<accession>A0AAV8UV44</accession>
<dbReference type="SUPFAM" id="SSF81901">
    <property type="entry name" value="HCP-like"/>
    <property type="match status" value="1"/>
</dbReference>
<dbReference type="InterPro" id="IPR011990">
    <property type="entry name" value="TPR-like_helical_dom_sf"/>
</dbReference>
<dbReference type="Pfam" id="PF12937">
    <property type="entry name" value="F-box-like"/>
    <property type="match status" value="1"/>
</dbReference>
<reference evidence="2 3" key="1">
    <citation type="journal article" date="2023" name="Nat. Commun.">
        <title>Origin of minicircular mitochondrial genomes in red algae.</title>
        <authorList>
            <person name="Lee Y."/>
            <person name="Cho C.H."/>
            <person name="Lee Y.M."/>
            <person name="Park S.I."/>
            <person name="Yang J.H."/>
            <person name="West J.A."/>
            <person name="Bhattacharya D."/>
            <person name="Yoon H.S."/>
        </authorList>
    </citation>
    <scope>NUCLEOTIDE SEQUENCE [LARGE SCALE GENOMIC DNA]</scope>
    <source>
        <strain evidence="2 3">CCMP1338</strain>
        <tissue evidence="2">Whole cell</tissue>
    </source>
</reference>
<dbReference type="Proteomes" id="UP001157974">
    <property type="component" value="Unassembled WGS sequence"/>
</dbReference>
<dbReference type="PROSITE" id="PS50181">
    <property type="entry name" value="FBOX"/>
    <property type="match status" value="1"/>
</dbReference>
<dbReference type="InterPro" id="IPR001810">
    <property type="entry name" value="F-box_dom"/>
</dbReference>
<dbReference type="Gene3D" id="1.20.1280.50">
    <property type="match status" value="1"/>
</dbReference>
<keyword evidence="3" id="KW-1185">Reference proteome</keyword>
<comment type="caution">
    <text evidence="2">The sequence shown here is derived from an EMBL/GenBank/DDBJ whole genome shotgun (WGS) entry which is preliminary data.</text>
</comment>
<evidence type="ECO:0000259" key="1">
    <source>
        <dbReference type="PROSITE" id="PS50181"/>
    </source>
</evidence>
<dbReference type="SMART" id="SM00256">
    <property type="entry name" value="FBOX"/>
    <property type="match status" value="1"/>
</dbReference>
<evidence type="ECO:0000313" key="2">
    <source>
        <dbReference type="EMBL" id="KAJ8906394.1"/>
    </source>
</evidence>
<proteinExistence type="predicted"/>
<dbReference type="Gene3D" id="1.25.40.10">
    <property type="entry name" value="Tetratricopeptide repeat domain"/>
    <property type="match status" value="1"/>
</dbReference>
<protein>
    <recommendedName>
        <fullName evidence="1">F-box domain-containing protein</fullName>
    </recommendedName>
</protein>
<gene>
    <name evidence="2" type="ORF">NDN08_002887</name>
</gene>
<evidence type="ECO:0000313" key="3">
    <source>
        <dbReference type="Proteomes" id="UP001157974"/>
    </source>
</evidence>
<organism evidence="2 3">
    <name type="scientific">Rhodosorus marinus</name>
    <dbReference type="NCBI Taxonomy" id="101924"/>
    <lineage>
        <taxon>Eukaryota</taxon>
        <taxon>Rhodophyta</taxon>
        <taxon>Stylonematophyceae</taxon>
        <taxon>Stylonematales</taxon>
        <taxon>Stylonemataceae</taxon>
        <taxon>Rhodosorus</taxon>
    </lineage>
</organism>
<name>A0AAV8UV44_9RHOD</name>
<dbReference type="InterPro" id="IPR036047">
    <property type="entry name" value="F-box-like_dom_sf"/>
</dbReference>
<feature type="domain" description="F-box" evidence="1">
    <location>
        <begin position="4"/>
        <end position="53"/>
    </location>
</feature>
<dbReference type="EMBL" id="JAMWBK010000003">
    <property type="protein sequence ID" value="KAJ8906394.1"/>
    <property type="molecule type" value="Genomic_DNA"/>
</dbReference>
<dbReference type="SUPFAM" id="SSF81383">
    <property type="entry name" value="F-box domain"/>
    <property type="match status" value="1"/>
</dbReference>
<sequence length="116" mass="13204">MDLRVSGVELPSELEVKILELLANDLSSIMTVRRVCRRWKDIVDSNRVIWKTIPLQLPTRFPAQAEKWYRKAAEFGNQNAYVLLALLYSYGYSCACHSVPQMATGLSVPSAYRLLV</sequence>
<dbReference type="AlphaFoldDB" id="A0AAV8UV44"/>